<reference evidence="1 2" key="1">
    <citation type="submission" date="2015-08" db="EMBL/GenBank/DDBJ databases">
        <title>Genome of Paenibacillus jilunlii.</title>
        <authorList>
            <person name="Sant'Anna F.H."/>
            <person name="Ambrosini A."/>
            <person name="Souza R."/>
            <person name="Bach E."/>
            <person name="Fernandes G."/>
            <person name="Balsanelli E."/>
            <person name="Baura V.A."/>
            <person name="Pedrosa F.O."/>
            <person name="Souza E.M."/>
            <person name="Passaglia L."/>
        </authorList>
    </citation>
    <scope>NUCLEOTIDE SEQUENCE [LARGE SCALE GENOMIC DNA]</scope>
    <source>
        <strain evidence="1 2">DSM 23019</strain>
    </source>
</reference>
<evidence type="ECO:0000313" key="2">
    <source>
        <dbReference type="Proteomes" id="UP000070252"/>
    </source>
</evidence>
<sequence>MRIRIIGGCGSGKSYTARELSKRYGVPYFETDNFVWDRSTPYCRNTPEVRDAQLAEIVAMDSWIIEGVHYKWGSESFRQADFIVLIRPNRVTQDWRVVRRFVKTRLGLEQGNYKQTFRNLNEMLFKWNRKYVRADLPRIMELTEEYRHKRIIVKNNQEILQWFSLYNDLVETGANVPVQTER</sequence>
<dbReference type="InterPro" id="IPR052922">
    <property type="entry name" value="Cytidylate_Kinase-2"/>
</dbReference>
<organism evidence="1 2">
    <name type="scientific">Paenibacillus jilunlii</name>
    <dbReference type="NCBI Taxonomy" id="682956"/>
    <lineage>
        <taxon>Bacteria</taxon>
        <taxon>Bacillati</taxon>
        <taxon>Bacillota</taxon>
        <taxon>Bacilli</taxon>
        <taxon>Bacillales</taxon>
        <taxon>Paenibacillaceae</taxon>
        <taxon>Paenibacillus</taxon>
    </lineage>
</organism>
<dbReference type="PANTHER" id="PTHR37816">
    <property type="entry name" value="YALI0E33011P"/>
    <property type="match status" value="1"/>
</dbReference>
<dbReference type="EMBL" id="LIPY01000088">
    <property type="protein sequence ID" value="KWX79286.1"/>
    <property type="molecule type" value="Genomic_DNA"/>
</dbReference>
<gene>
    <name evidence="1" type="ORF">AML91_03090</name>
</gene>
<accession>A0ABR5T1H1</accession>
<dbReference type="Gene3D" id="3.40.50.300">
    <property type="entry name" value="P-loop containing nucleotide triphosphate hydrolases"/>
    <property type="match status" value="1"/>
</dbReference>
<keyword evidence="2" id="KW-1185">Reference proteome</keyword>
<name>A0ABR5T1H1_9BACL</name>
<proteinExistence type="predicted"/>
<dbReference type="InterPro" id="IPR027417">
    <property type="entry name" value="P-loop_NTPase"/>
</dbReference>
<evidence type="ECO:0008006" key="3">
    <source>
        <dbReference type="Google" id="ProtNLM"/>
    </source>
</evidence>
<comment type="caution">
    <text evidence="1">The sequence shown here is derived from an EMBL/GenBank/DDBJ whole genome shotgun (WGS) entry which is preliminary data.</text>
</comment>
<dbReference type="SUPFAM" id="SSF52540">
    <property type="entry name" value="P-loop containing nucleoside triphosphate hydrolases"/>
    <property type="match status" value="1"/>
</dbReference>
<evidence type="ECO:0000313" key="1">
    <source>
        <dbReference type="EMBL" id="KWX79286.1"/>
    </source>
</evidence>
<dbReference type="PANTHER" id="PTHR37816:SF2">
    <property type="entry name" value="DNA TOPOLOGY MODULATION PROTEIN FLAR-RELATED PROTEIN"/>
    <property type="match status" value="1"/>
</dbReference>
<dbReference type="Proteomes" id="UP000070252">
    <property type="component" value="Unassembled WGS sequence"/>
</dbReference>
<protein>
    <recommendedName>
        <fullName evidence="3">Adenylate kinase</fullName>
    </recommendedName>
</protein>